<reference evidence="1 2" key="2">
    <citation type="journal article" date="2022" name="Mol. Ecol. Resour.">
        <title>The genomes of chicory, endive, great burdock and yacon provide insights into Asteraceae paleo-polyploidization history and plant inulin production.</title>
        <authorList>
            <person name="Fan W."/>
            <person name="Wang S."/>
            <person name="Wang H."/>
            <person name="Wang A."/>
            <person name="Jiang F."/>
            <person name="Liu H."/>
            <person name="Zhao H."/>
            <person name="Xu D."/>
            <person name="Zhang Y."/>
        </authorList>
    </citation>
    <scope>NUCLEOTIDE SEQUENCE [LARGE SCALE GENOMIC DNA]</scope>
    <source>
        <strain evidence="2">cv. Niubang</strain>
    </source>
</reference>
<keyword evidence="2" id="KW-1185">Reference proteome</keyword>
<name>A0ACB9FJ86_ARCLA</name>
<gene>
    <name evidence="1" type="ORF">L6452_02577</name>
</gene>
<evidence type="ECO:0000313" key="1">
    <source>
        <dbReference type="EMBL" id="KAI3771413.1"/>
    </source>
</evidence>
<evidence type="ECO:0000313" key="2">
    <source>
        <dbReference type="Proteomes" id="UP001055879"/>
    </source>
</evidence>
<organism evidence="1 2">
    <name type="scientific">Arctium lappa</name>
    <name type="common">Greater burdock</name>
    <name type="synonym">Lappa major</name>
    <dbReference type="NCBI Taxonomy" id="4217"/>
    <lineage>
        <taxon>Eukaryota</taxon>
        <taxon>Viridiplantae</taxon>
        <taxon>Streptophyta</taxon>
        <taxon>Embryophyta</taxon>
        <taxon>Tracheophyta</taxon>
        <taxon>Spermatophyta</taxon>
        <taxon>Magnoliopsida</taxon>
        <taxon>eudicotyledons</taxon>
        <taxon>Gunneridae</taxon>
        <taxon>Pentapetalae</taxon>
        <taxon>asterids</taxon>
        <taxon>campanulids</taxon>
        <taxon>Asterales</taxon>
        <taxon>Asteraceae</taxon>
        <taxon>Carduoideae</taxon>
        <taxon>Cardueae</taxon>
        <taxon>Arctiinae</taxon>
        <taxon>Arctium</taxon>
    </lineage>
</organism>
<sequence length="102" mass="11446">MMLINWVSNMTRTTDNESTRVVLEARPPGLGIGAVVPRQPQVVLSNDPVERKLRAQLDAGKRKLSRSTEESEVRDDGSSDKEEEADSRTKAFVKRKASKKHK</sequence>
<protein>
    <submittedName>
        <fullName evidence="1">Uncharacterized protein</fullName>
    </submittedName>
</protein>
<dbReference type="EMBL" id="CM042047">
    <property type="protein sequence ID" value="KAI3771413.1"/>
    <property type="molecule type" value="Genomic_DNA"/>
</dbReference>
<proteinExistence type="predicted"/>
<comment type="caution">
    <text evidence="1">The sequence shown here is derived from an EMBL/GenBank/DDBJ whole genome shotgun (WGS) entry which is preliminary data.</text>
</comment>
<dbReference type="Proteomes" id="UP001055879">
    <property type="component" value="Linkage Group LG01"/>
</dbReference>
<reference evidence="2" key="1">
    <citation type="journal article" date="2022" name="Mol. Ecol. Resour.">
        <title>The genomes of chicory, endive, great burdock and yacon provide insights into Asteraceae palaeo-polyploidization history and plant inulin production.</title>
        <authorList>
            <person name="Fan W."/>
            <person name="Wang S."/>
            <person name="Wang H."/>
            <person name="Wang A."/>
            <person name="Jiang F."/>
            <person name="Liu H."/>
            <person name="Zhao H."/>
            <person name="Xu D."/>
            <person name="Zhang Y."/>
        </authorList>
    </citation>
    <scope>NUCLEOTIDE SEQUENCE [LARGE SCALE GENOMIC DNA]</scope>
    <source>
        <strain evidence="2">cv. Niubang</strain>
    </source>
</reference>
<accession>A0ACB9FJ86</accession>